<evidence type="ECO:0000313" key="2">
    <source>
        <dbReference type="EMBL" id="KAG8623869.1"/>
    </source>
</evidence>
<protein>
    <submittedName>
        <fullName evidence="2">Uncharacterized protein</fullName>
    </submittedName>
</protein>
<keyword evidence="3" id="KW-1185">Reference proteome</keyword>
<feature type="transmembrane region" description="Helical" evidence="1">
    <location>
        <begin position="30"/>
        <end position="53"/>
    </location>
</feature>
<keyword evidence="1" id="KW-0472">Membrane</keyword>
<keyword evidence="1" id="KW-1133">Transmembrane helix</keyword>
<organism evidence="2 3">
    <name type="scientific">Elsinoe batatas</name>
    <dbReference type="NCBI Taxonomy" id="2601811"/>
    <lineage>
        <taxon>Eukaryota</taxon>
        <taxon>Fungi</taxon>
        <taxon>Dikarya</taxon>
        <taxon>Ascomycota</taxon>
        <taxon>Pezizomycotina</taxon>
        <taxon>Dothideomycetes</taxon>
        <taxon>Dothideomycetidae</taxon>
        <taxon>Myriangiales</taxon>
        <taxon>Elsinoaceae</taxon>
        <taxon>Elsinoe</taxon>
    </lineage>
</organism>
<reference evidence="2" key="1">
    <citation type="submission" date="2021-07" db="EMBL/GenBank/DDBJ databases">
        <title>Elsinoe batatas strain:CRI-CJ2 Genome sequencing and assembly.</title>
        <authorList>
            <person name="Huang L."/>
        </authorList>
    </citation>
    <scope>NUCLEOTIDE SEQUENCE</scope>
    <source>
        <strain evidence="2">CRI-CJ2</strain>
    </source>
</reference>
<proteinExistence type="predicted"/>
<feature type="transmembrane region" description="Helical" evidence="1">
    <location>
        <begin position="189"/>
        <end position="209"/>
    </location>
</feature>
<dbReference type="GO" id="GO:0016020">
    <property type="term" value="C:membrane"/>
    <property type="evidence" value="ECO:0007669"/>
    <property type="project" value="TreeGrafter"/>
</dbReference>
<feature type="transmembrane region" description="Helical" evidence="1">
    <location>
        <begin position="65"/>
        <end position="91"/>
    </location>
</feature>
<dbReference type="EMBL" id="JAESVG020000010">
    <property type="protein sequence ID" value="KAG8623869.1"/>
    <property type="molecule type" value="Genomic_DNA"/>
</dbReference>
<keyword evidence="1" id="KW-0812">Transmembrane</keyword>
<dbReference type="PROSITE" id="PS51257">
    <property type="entry name" value="PROKAR_LIPOPROTEIN"/>
    <property type="match status" value="1"/>
</dbReference>
<sequence length="295" mass="32722">MGNFFSRSCHRTTSTPHFIRHITSWCLPPLVLACLRLLFSIYIFATSFTIIGLQVGSANANAARVSLSFFTILTWYGLAFYFLVSAIHGFIYSARGRSGLASNGYIRDTEAGPLETVGGFTGFLRWAHSTYYATVTLFPFIVTAVFWGLLANGALYSPLSTWSNASQHGINSVFALFEVVFPRTEATPWIHVLPCVIILAMYLGLTYLSHSLNGFYVYPFLDQEKNGRAITAAYIIGILVAAIIVFAIVHFVIEFRRWLTEAKCGATGKFSRHDLQPAMSEQSEHVAVMVEKPAS</sequence>
<name>A0A8K0KU20_9PEZI</name>
<evidence type="ECO:0000313" key="3">
    <source>
        <dbReference type="Proteomes" id="UP000809789"/>
    </source>
</evidence>
<feature type="transmembrane region" description="Helical" evidence="1">
    <location>
        <begin position="229"/>
        <end position="253"/>
    </location>
</feature>
<feature type="transmembrane region" description="Helical" evidence="1">
    <location>
        <begin position="131"/>
        <end position="150"/>
    </location>
</feature>
<accession>A0A8K0KU20</accession>
<evidence type="ECO:0000256" key="1">
    <source>
        <dbReference type="SAM" id="Phobius"/>
    </source>
</evidence>
<comment type="caution">
    <text evidence="2">The sequence shown here is derived from an EMBL/GenBank/DDBJ whole genome shotgun (WGS) entry which is preliminary data.</text>
</comment>
<dbReference type="OrthoDB" id="419711at2759"/>
<gene>
    <name evidence="2" type="ORF">KVT40_008845</name>
</gene>
<dbReference type="PANTHER" id="PTHR12242">
    <property type="entry name" value="OS02G0130600 PROTEIN-RELATED"/>
    <property type="match status" value="1"/>
</dbReference>
<dbReference type="Proteomes" id="UP000809789">
    <property type="component" value="Unassembled WGS sequence"/>
</dbReference>
<dbReference type="PANTHER" id="PTHR12242:SF1">
    <property type="entry name" value="MYND-TYPE DOMAIN-CONTAINING PROTEIN"/>
    <property type="match status" value="1"/>
</dbReference>
<dbReference type="AlphaFoldDB" id="A0A8K0KU20"/>